<feature type="domain" description="DinB-like" evidence="1">
    <location>
        <begin position="21"/>
        <end position="149"/>
    </location>
</feature>
<evidence type="ECO:0000259" key="1">
    <source>
        <dbReference type="Pfam" id="PF12867"/>
    </source>
</evidence>
<dbReference type="AlphaFoldDB" id="A0A6B3VWQ4"/>
<organism evidence="3 4">
    <name type="scientific">Bacillus aquiflavi</name>
    <dbReference type="NCBI Taxonomy" id="2672567"/>
    <lineage>
        <taxon>Bacteria</taxon>
        <taxon>Bacillati</taxon>
        <taxon>Bacillota</taxon>
        <taxon>Bacilli</taxon>
        <taxon>Bacillales</taxon>
        <taxon>Bacillaceae</taxon>
        <taxon>Bacillus</taxon>
    </lineage>
</organism>
<sequence>MQLQGLSKNEILNTLEKNLLRLEKLVMDHMSEEIFYKTRKNGKWTAKQIIGHLYDTQEVWGKRIAKCCLHNSAVLESYDPELYVRERDYNNVNMKYLLKKYKKSREDMQHLLVDDNWSKTGKHVEEGIFTVKDLAETIALHEIHHIRQVEEIIKS</sequence>
<gene>
    <name evidence="3" type="ORF">G4D64_09240</name>
    <name evidence="2" type="ORF">H1Z61_09850</name>
</gene>
<evidence type="ECO:0000313" key="2">
    <source>
        <dbReference type="EMBL" id="MBA4537423.1"/>
    </source>
</evidence>
<dbReference type="Proteomes" id="UP000570010">
    <property type="component" value="Unassembled WGS sequence"/>
</dbReference>
<keyword evidence="4" id="KW-1185">Reference proteome</keyword>
<proteinExistence type="predicted"/>
<dbReference type="SUPFAM" id="SSF109854">
    <property type="entry name" value="DinB/YfiT-like putative metalloenzymes"/>
    <property type="match status" value="1"/>
</dbReference>
<comment type="caution">
    <text evidence="3">The sequence shown here is derived from an EMBL/GenBank/DDBJ whole genome shotgun (WGS) entry which is preliminary data.</text>
</comment>
<dbReference type="EMBL" id="JAAIWN010000019">
    <property type="protein sequence ID" value="NEY81678.1"/>
    <property type="molecule type" value="Genomic_DNA"/>
</dbReference>
<evidence type="ECO:0000313" key="5">
    <source>
        <dbReference type="Proteomes" id="UP000570010"/>
    </source>
</evidence>
<dbReference type="EMBL" id="JACEIO010000021">
    <property type="protein sequence ID" value="MBA4537423.1"/>
    <property type="molecule type" value="Genomic_DNA"/>
</dbReference>
<dbReference type="Pfam" id="PF12867">
    <property type="entry name" value="DinB_2"/>
    <property type="match status" value="1"/>
</dbReference>
<name>A0A6B3VWQ4_9BACI</name>
<evidence type="ECO:0000313" key="3">
    <source>
        <dbReference type="EMBL" id="NEY81678.1"/>
    </source>
</evidence>
<dbReference type="RefSeq" id="WP_163242075.1">
    <property type="nucleotide sequence ID" value="NZ_CP082780.1"/>
</dbReference>
<evidence type="ECO:0000313" key="4">
    <source>
        <dbReference type="Proteomes" id="UP000472971"/>
    </source>
</evidence>
<reference evidence="3 4" key="1">
    <citation type="submission" date="2020-02" db="EMBL/GenBank/DDBJ databases">
        <title>Bacillus aquiflavi sp. nov., isolated from yellow water of strong flavor Chinese baijiu in Yibin region of China.</title>
        <authorList>
            <person name="Xie J."/>
        </authorList>
    </citation>
    <scope>NUCLEOTIDE SEQUENCE [LARGE SCALE GENOMIC DNA]</scope>
    <source>
        <strain evidence="3 4">3H-10</strain>
    </source>
</reference>
<dbReference type="InterPro" id="IPR024775">
    <property type="entry name" value="DinB-like"/>
</dbReference>
<accession>A0A6B3VWQ4</accession>
<protein>
    <submittedName>
        <fullName evidence="3">DinB family protein</fullName>
    </submittedName>
</protein>
<dbReference type="Proteomes" id="UP000472971">
    <property type="component" value="Unassembled WGS sequence"/>
</dbReference>
<reference evidence="2 5" key="2">
    <citation type="submission" date="2020-07" db="EMBL/GenBank/DDBJ databases">
        <authorList>
            <person name="Feng H."/>
        </authorList>
    </citation>
    <scope>NUCLEOTIDE SEQUENCE [LARGE SCALE GENOMIC DNA]</scope>
    <source>
        <strain evidence="5">s-12</strain>
        <strain evidence="2">S-12</strain>
    </source>
</reference>
<dbReference type="Gene3D" id="1.20.120.450">
    <property type="entry name" value="dinb family like domain"/>
    <property type="match status" value="1"/>
</dbReference>
<dbReference type="InterPro" id="IPR034660">
    <property type="entry name" value="DinB/YfiT-like"/>
</dbReference>